<comment type="caution">
    <text evidence="12">The sequence shown here is derived from an EMBL/GenBank/DDBJ whole genome shotgun (WGS) entry which is preliminary data.</text>
</comment>
<comment type="similarity">
    <text evidence="2">Belongs to the methyltransferase superfamily. L-isoaspartyl/D-aspartyl protein methyltransferase family.</text>
</comment>
<name>A0ABN2XL22_9MICC</name>
<evidence type="ECO:0000256" key="2">
    <source>
        <dbReference type="ARBA" id="ARBA00005369"/>
    </source>
</evidence>
<keyword evidence="5" id="KW-0963">Cytoplasm</keyword>
<evidence type="ECO:0000313" key="13">
    <source>
        <dbReference type="Proteomes" id="UP001500166"/>
    </source>
</evidence>
<evidence type="ECO:0000313" key="12">
    <source>
        <dbReference type="EMBL" id="GAA2114209.1"/>
    </source>
</evidence>
<dbReference type="InterPro" id="IPR000682">
    <property type="entry name" value="PCMT"/>
</dbReference>
<evidence type="ECO:0000256" key="5">
    <source>
        <dbReference type="ARBA" id="ARBA00022490"/>
    </source>
</evidence>
<dbReference type="EC" id="2.1.1.77" evidence="3"/>
<protein>
    <recommendedName>
        <fullName evidence="4">Protein-L-isoaspartate O-methyltransferase</fullName>
        <ecNumber evidence="3">2.1.1.77</ecNumber>
    </recommendedName>
    <alternativeName>
        <fullName evidence="11">L-isoaspartyl protein carboxyl methyltransferase</fullName>
    </alternativeName>
    <alternativeName>
        <fullName evidence="9">Protein L-isoaspartyl methyltransferase</fullName>
    </alternativeName>
    <alternativeName>
        <fullName evidence="10">Protein-beta-aspartate methyltransferase</fullName>
    </alternativeName>
</protein>
<evidence type="ECO:0000256" key="3">
    <source>
        <dbReference type="ARBA" id="ARBA00011890"/>
    </source>
</evidence>
<dbReference type="Proteomes" id="UP001500166">
    <property type="component" value="Unassembled WGS sequence"/>
</dbReference>
<evidence type="ECO:0000256" key="8">
    <source>
        <dbReference type="ARBA" id="ARBA00022691"/>
    </source>
</evidence>
<evidence type="ECO:0000256" key="10">
    <source>
        <dbReference type="ARBA" id="ARBA00031323"/>
    </source>
</evidence>
<evidence type="ECO:0000256" key="6">
    <source>
        <dbReference type="ARBA" id="ARBA00022603"/>
    </source>
</evidence>
<keyword evidence="8" id="KW-0949">S-adenosyl-L-methionine</keyword>
<evidence type="ECO:0000256" key="11">
    <source>
        <dbReference type="ARBA" id="ARBA00031350"/>
    </source>
</evidence>
<comment type="subcellular location">
    <subcellularLocation>
        <location evidence="1">Cytoplasm</location>
    </subcellularLocation>
</comment>
<reference evidence="12 13" key="1">
    <citation type="journal article" date="2019" name="Int. J. Syst. Evol. Microbiol.">
        <title>The Global Catalogue of Microorganisms (GCM) 10K type strain sequencing project: providing services to taxonomists for standard genome sequencing and annotation.</title>
        <authorList>
            <consortium name="The Broad Institute Genomics Platform"/>
            <consortium name="The Broad Institute Genome Sequencing Center for Infectious Disease"/>
            <person name="Wu L."/>
            <person name="Ma J."/>
        </authorList>
    </citation>
    <scope>NUCLEOTIDE SEQUENCE [LARGE SCALE GENOMIC DNA]</scope>
    <source>
        <strain evidence="12 13">JCM 15914</strain>
    </source>
</reference>
<dbReference type="PANTHER" id="PTHR11579:SF0">
    <property type="entry name" value="PROTEIN-L-ISOASPARTATE(D-ASPARTATE) O-METHYLTRANSFERASE"/>
    <property type="match status" value="1"/>
</dbReference>
<organism evidence="12 13">
    <name type="scientific">Kocuria atrinae</name>
    <dbReference type="NCBI Taxonomy" id="592377"/>
    <lineage>
        <taxon>Bacteria</taxon>
        <taxon>Bacillati</taxon>
        <taxon>Actinomycetota</taxon>
        <taxon>Actinomycetes</taxon>
        <taxon>Micrococcales</taxon>
        <taxon>Micrococcaceae</taxon>
        <taxon>Kocuria</taxon>
    </lineage>
</organism>
<sequence length="187" mass="20506">MDPISQAFTRIKRTDFLPVEAHQFAFVDAPLSIGHGQTNSQPSTVRAMLKLLDVQPGHRVLDVGAGSGWSSALLGHLVGSHGEVIGVERIPELVDLARAANERQGQPWVQVRQAIEGALGAPEEAPFDRILVSAMAHALPEQLVEQLGESGVMVVPVADEMLRVRRRQKGVKVTRHGQFRFVPLREY</sequence>
<dbReference type="Pfam" id="PF01135">
    <property type="entry name" value="PCMT"/>
    <property type="match status" value="1"/>
</dbReference>
<keyword evidence="7" id="KW-0808">Transferase</keyword>
<accession>A0ABN2XL22</accession>
<dbReference type="CDD" id="cd02440">
    <property type="entry name" value="AdoMet_MTases"/>
    <property type="match status" value="1"/>
</dbReference>
<evidence type="ECO:0000256" key="9">
    <source>
        <dbReference type="ARBA" id="ARBA00030757"/>
    </source>
</evidence>
<dbReference type="InterPro" id="IPR029063">
    <property type="entry name" value="SAM-dependent_MTases_sf"/>
</dbReference>
<evidence type="ECO:0000256" key="4">
    <source>
        <dbReference type="ARBA" id="ARBA00013346"/>
    </source>
</evidence>
<evidence type="ECO:0000256" key="7">
    <source>
        <dbReference type="ARBA" id="ARBA00022679"/>
    </source>
</evidence>
<keyword evidence="6" id="KW-0489">Methyltransferase</keyword>
<dbReference type="EMBL" id="BAAAQA010000012">
    <property type="protein sequence ID" value="GAA2114209.1"/>
    <property type="molecule type" value="Genomic_DNA"/>
</dbReference>
<dbReference type="RefSeq" id="WP_344224037.1">
    <property type="nucleotide sequence ID" value="NZ_BAAAQA010000012.1"/>
</dbReference>
<dbReference type="SUPFAM" id="SSF53335">
    <property type="entry name" value="S-adenosyl-L-methionine-dependent methyltransferases"/>
    <property type="match status" value="1"/>
</dbReference>
<dbReference type="PANTHER" id="PTHR11579">
    <property type="entry name" value="PROTEIN-L-ISOASPARTATE O-METHYLTRANSFERASE"/>
    <property type="match status" value="1"/>
</dbReference>
<proteinExistence type="inferred from homology"/>
<evidence type="ECO:0000256" key="1">
    <source>
        <dbReference type="ARBA" id="ARBA00004496"/>
    </source>
</evidence>
<keyword evidence="13" id="KW-1185">Reference proteome</keyword>
<dbReference type="Gene3D" id="3.40.50.150">
    <property type="entry name" value="Vaccinia Virus protein VP39"/>
    <property type="match status" value="1"/>
</dbReference>
<gene>
    <name evidence="12" type="ORF">GCM10009824_11300</name>
</gene>